<comment type="caution">
    <text evidence="1">The sequence shown here is derived from an EMBL/GenBank/DDBJ whole genome shotgun (WGS) entry which is preliminary data.</text>
</comment>
<sequence length="72" mass="8372">MPKFQQEKQIFTKEQILINAVVWKLGCERCYVQSLILVLSWLNAFDLEVKYIKNKTQIKSVVASSRLNDLAV</sequence>
<dbReference type="AlphaFoldDB" id="A0A2U2PMC7"/>
<evidence type="ECO:0000313" key="2">
    <source>
        <dbReference type="Proteomes" id="UP000245647"/>
    </source>
</evidence>
<dbReference type="EMBL" id="QEAS01000001">
    <property type="protein sequence ID" value="PWG82422.1"/>
    <property type="molecule type" value="Genomic_DNA"/>
</dbReference>
<protein>
    <submittedName>
        <fullName evidence="1">Uncharacterized protein</fullName>
    </submittedName>
</protein>
<organism evidence="1 2">
    <name type="scientific">Pararcticibacter amylolyticus</name>
    <dbReference type="NCBI Taxonomy" id="2173175"/>
    <lineage>
        <taxon>Bacteria</taxon>
        <taxon>Pseudomonadati</taxon>
        <taxon>Bacteroidota</taxon>
        <taxon>Sphingobacteriia</taxon>
        <taxon>Sphingobacteriales</taxon>
        <taxon>Sphingobacteriaceae</taxon>
        <taxon>Pararcticibacter</taxon>
    </lineage>
</organism>
<accession>A0A2U2PMC7</accession>
<proteinExistence type="predicted"/>
<dbReference type="Proteomes" id="UP000245647">
    <property type="component" value="Unassembled WGS sequence"/>
</dbReference>
<name>A0A2U2PMC7_9SPHI</name>
<keyword evidence="2" id="KW-1185">Reference proteome</keyword>
<reference evidence="1 2" key="1">
    <citation type="submission" date="2018-04" db="EMBL/GenBank/DDBJ databases">
        <title>Pedobacter chongqingensis sp. nov., isolated from a rottenly hemp rope.</title>
        <authorList>
            <person name="Cai Y."/>
        </authorList>
    </citation>
    <scope>NUCLEOTIDE SEQUENCE [LARGE SCALE GENOMIC DNA]</scope>
    <source>
        <strain evidence="1 2">FJ4-8</strain>
    </source>
</reference>
<gene>
    <name evidence="1" type="ORF">DDR33_00705</name>
</gene>
<evidence type="ECO:0000313" key="1">
    <source>
        <dbReference type="EMBL" id="PWG82422.1"/>
    </source>
</evidence>